<keyword evidence="4" id="KW-0309">Germination</keyword>
<keyword evidence="6 8" id="KW-1133">Transmembrane helix</keyword>
<keyword evidence="7 8" id="KW-0472">Membrane</keyword>
<keyword evidence="10" id="KW-1185">Reference proteome</keyword>
<protein>
    <submittedName>
        <fullName evidence="9">Spore germination protein (Amino acid permease)</fullName>
    </submittedName>
</protein>
<feature type="transmembrane region" description="Helical" evidence="8">
    <location>
        <begin position="82"/>
        <end position="108"/>
    </location>
</feature>
<name>A0A1M6R1G0_9BACL</name>
<accession>A0A1M6R1G0</accession>
<feature type="transmembrane region" description="Helical" evidence="8">
    <location>
        <begin position="144"/>
        <end position="164"/>
    </location>
</feature>
<dbReference type="Pfam" id="PF03845">
    <property type="entry name" value="Spore_permease"/>
    <property type="match status" value="1"/>
</dbReference>
<evidence type="ECO:0000256" key="4">
    <source>
        <dbReference type="ARBA" id="ARBA00022544"/>
    </source>
</evidence>
<comment type="subcellular location">
    <subcellularLocation>
        <location evidence="1">Membrane</location>
        <topology evidence="1">Multi-pass membrane protein</topology>
    </subcellularLocation>
</comment>
<dbReference type="GO" id="GO:0016020">
    <property type="term" value="C:membrane"/>
    <property type="evidence" value="ECO:0007669"/>
    <property type="project" value="UniProtKB-SubCell"/>
</dbReference>
<reference evidence="10" key="1">
    <citation type="submission" date="2016-11" db="EMBL/GenBank/DDBJ databases">
        <authorList>
            <person name="Varghese N."/>
            <person name="Submissions S."/>
        </authorList>
    </citation>
    <scope>NUCLEOTIDE SEQUENCE [LARGE SCALE GENOMIC DNA]</scope>
    <source>
        <strain evidence="10">USBA-503</strain>
    </source>
</reference>
<evidence type="ECO:0000256" key="8">
    <source>
        <dbReference type="SAM" id="Phobius"/>
    </source>
</evidence>
<feature type="transmembrane region" description="Helical" evidence="8">
    <location>
        <begin position="185"/>
        <end position="206"/>
    </location>
</feature>
<feature type="transmembrane region" description="Helical" evidence="8">
    <location>
        <begin position="270"/>
        <end position="296"/>
    </location>
</feature>
<dbReference type="PANTHER" id="PTHR34975">
    <property type="entry name" value="SPORE GERMINATION PROTEIN A2"/>
    <property type="match status" value="1"/>
</dbReference>
<evidence type="ECO:0000256" key="6">
    <source>
        <dbReference type="ARBA" id="ARBA00022989"/>
    </source>
</evidence>
<evidence type="ECO:0000256" key="3">
    <source>
        <dbReference type="ARBA" id="ARBA00022448"/>
    </source>
</evidence>
<feature type="transmembrane region" description="Helical" evidence="8">
    <location>
        <begin position="6"/>
        <end position="29"/>
    </location>
</feature>
<gene>
    <name evidence="9" type="ORF">SAMN05443507_11131</name>
</gene>
<evidence type="ECO:0000256" key="1">
    <source>
        <dbReference type="ARBA" id="ARBA00004141"/>
    </source>
</evidence>
<dbReference type="GO" id="GO:0009847">
    <property type="term" value="P:spore germination"/>
    <property type="evidence" value="ECO:0007669"/>
    <property type="project" value="InterPro"/>
</dbReference>
<comment type="similarity">
    <text evidence="2">Belongs to the amino acid-polyamine-organocation (APC) superfamily. Spore germination protein (SGP) (TC 2.A.3.9) family.</text>
</comment>
<dbReference type="Gene3D" id="1.20.1740.10">
    <property type="entry name" value="Amino acid/polyamine transporter I"/>
    <property type="match status" value="1"/>
</dbReference>
<evidence type="ECO:0000256" key="7">
    <source>
        <dbReference type="ARBA" id="ARBA00023136"/>
    </source>
</evidence>
<dbReference type="STRING" id="1830138.SAMN05443507_11131"/>
<dbReference type="PANTHER" id="PTHR34975:SF2">
    <property type="entry name" value="SPORE GERMINATION PROTEIN A2"/>
    <property type="match status" value="1"/>
</dbReference>
<feature type="transmembrane region" description="Helical" evidence="8">
    <location>
        <begin position="41"/>
        <end position="62"/>
    </location>
</feature>
<feature type="transmembrane region" description="Helical" evidence="8">
    <location>
        <begin position="120"/>
        <end position="138"/>
    </location>
</feature>
<feature type="transmembrane region" description="Helical" evidence="8">
    <location>
        <begin position="218"/>
        <end position="239"/>
    </location>
</feature>
<keyword evidence="5 8" id="KW-0812">Transmembrane</keyword>
<evidence type="ECO:0000256" key="2">
    <source>
        <dbReference type="ARBA" id="ARBA00007998"/>
    </source>
</evidence>
<evidence type="ECO:0000313" key="10">
    <source>
        <dbReference type="Proteomes" id="UP000184016"/>
    </source>
</evidence>
<evidence type="ECO:0000256" key="5">
    <source>
        <dbReference type="ARBA" id="ARBA00022692"/>
    </source>
</evidence>
<feature type="transmembrane region" description="Helical" evidence="8">
    <location>
        <begin position="308"/>
        <end position="325"/>
    </location>
</feature>
<dbReference type="InterPro" id="IPR004761">
    <property type="entry name" value="Spore_GerAB"/>
</dbReference>
<dbReference type="AlphaFoldDB" id="A0A1M6R1G0"/>
<organism evidence="9 10">
    <name type="scientific">Alicyclobacillus tolerans</name>
    <dbReference type="NCBI Taxonomy" id="90970"/>
    <lineage>
        <taxon>Bacteria</taxon>
        <taxon>Bacillati</taxon>
        <taxon>Bacillota</taxon>
        <taxon>Bacilli</taxon>
        <taxon>Bacillales</taxon>
        <taxon>Alicyclobacillaceae</taxon>
        <taxon>Alicyclobacillus</taxon>
    </lineage>
</organism>
<dbReference type="Proteomes" id="UP000184016">
    <property type="component" value="Unassembled WGS sequence"/>
</dbReference>
<keyword evidence="3" id="KW-0813">Transport</keyword>
<evidence type="ECO:0000313" key="9">
    <source>
        <dbReference type="EMBL" id="SHK26226.1"/>
    </source>
</evidence>
<feature type="transmembrane region" description="Helical" evidence="8">
    <location>
        <begin position="337"/>
        <end position="359"/>
    </location>
</feature>
<proteinExistence type="inferred from homology"/>
<sequence length="379" mass="43288">MHQQKWFLSGFQVTELISASYLPLTFWIFPRIAIEQADRDAQWSVLVAILTSVFMAWIHTLINQRFPTLTACEYTNLVYGKWLGKFFSFCYLPVYLAFTSICVYLFITAIKPYFPSTPRVVLEIVIFLVATRGAWIGVETLGRISSIVHPLTLAAVTFIFIFIMTQSNHFWLPHEIVSLPLTLKGALHILPIYLGFSFFLLIGPYYNHNKRIAKWYPLISVFISGFVILVAFFAVILNLGWEGTRTLSFSIPFVLQLIRIQGFFVERLGILIIVVSTAFSILFLAIHIWGISSLACQIFTNSEKHYKYWVIPVSASGVIIASLIPNEQMIFDIINMIMVPASVVLLLIIPFTTLLIAMIRRIKTEPPPSFNFEGDRPQR</sequence>
<dbReference type="EMBL" id="FRAF01000011">
    <property type="protein sequence ID" value="SHK26226.1"/>
    <property type="molecule type" value="Genomic_DNA"/>
</dbReference>